<gene>
    <name evidence="11" type="ORF">SAMN02983003_1829</name>
</gene>
<feature type="transmembrane region" description="Helical" evidence="9">
    <location>
        <begin position="89"/>
        <end position="108"/>
    </location>
</feature>
<dbReference type="OrthoDB" id="9814550at2"/>
<evidence type="ECO:0000256" key="3">
    <source>
        <dbReference type="ARBA" id="ARBA00022448"/>
    </source>
</evidence>
<keyword evidence="5 9" id="KW-0812">Transmembrane</keyword>
<evidence type="ECO:0000256" key="8">
    <source>
        <dbReference type="ARBA" id="ARBA00023136"/>
    </source>
</evidence>
<dbReference type="CDD" id="cd06261">
    <property type="entry name" value="TM_PBP2"/>
    <property type="match status" value="1"/>
</dbReference>
<dbReference type="Pfam" id="PF00528">
    <property type="entry name" value="BPD_transp_1"/>
    <property type="match status" value="1"/>
</dbReference>
<reference evidence="11 12" key="1">
    <citation type="submission" date="2016-11" db="EMBL/GenBank/DDBJ databases">
        <authorList>
            <person name="Jaros S."/>
            <person name="Januszkiewicz K."/>
            <person name="Wedrychowicz H."/>
        </authorList>
    </citation>
    <scope>NUCLEOTIDE SEQUENCE [LARGE SCALE GENOMIC DNA]</scope>
    <source>
        <strain evidence="11 12">ATCC 23634</strain>
    </source>
</reference>
<feature type="domain" description="ABC transmembrane type-1" evidence="10">
    <location>
        <begin position="25"/>
        <end position="212"/>
    </location>
</feature>
<dbReference type="PROSITE" id="PS50928">
    <property type="entry name" value="ABC_TM1"/>
    <property type="match status" value="1"/>
</dbReference>
<keyword evidence="8 9" id="KW-0472">Membrane</keyword>
<comment type="similarity">
    <text evidence="2">Belongs to the binding-protein-dependent transport system permease family. HisMQ subfamily.</text>
</comment>
<evidence type="ECO:0000256" key="7">
    <source>
        <dbReference type="ARBA" id="ARBA00022989"/>
    </source>
</evidence>
<dbReference type="GO" id="GO:0006865">
    <property type="term" value="P:amino acid transport"/>
    <property type="evidence" value="ECO:0007669"/>
    <property type="project" value="UniProtKB-KW"/>
</dbReference>
<feature type="transmembrane region" description="Helical" evidence="9">
    <location>
        <begin position="56"/>
        <end position="83"/>
    </location>
</feature>
<evidence type="ECO:0000256" key="9">
    <source>
        <dbReference type="RuleBase" id="RU363032"/>
    </source>
</evidence>
<dbReference type="InterPro" id="IPR035906">
    <property type="entry name" value="MetI-like_sf"/>
</dbReference>
<dbReference type="InterPro" id="IPR043429">
    <property type="entry name" value="ArtM/GltK/GlnP/TcyL/YhdX-like"/>
</dbReference>
<protein>
    <submittedName>
        <fullName evidence="11">Amino acid ABC transporter membrane protein 1, PAAT family (TC 3.A.1.3.-)</fullName>
    </submittedName>
</protein>
<dbReference type="Gene3D" id="1.10.3720.10">
    <property type="entry name" value="MetI-like"/>
    <property type="match status" value="1"/>
</dbReference>
<sequence>MDNIYRYFFNLDVMRQSLPFLLNGLWLTIGIALMVIACGLTLGLGLAVVRAFQIRILNIFIIAFADIFRAIPALVILMLVYFALPSVGITFSSITSVVITLSLVLAAFSLEIFWAGITAVNPGQWEAARSTGLTFTQTLRHVVLGQAIRMVIPPLTNRTIAITKYTAIASAVSVPEILNQASTQQAQLANPTPLTLAAILYILMFLPLVFLSRYLEHHYGKGR</sequence>
<dbReference type="Proteomes" id="UP000183447">
    <property type="component" value="Unassembled WGS sequence"/>
</dbReference>
<evidence type="ECO:0000259" key="10">
    <source>
        <dbReference type="PROSITE" id="PS50928"/>
    </source>
</evidence>
<evidence type="ECO:0000256" key="4">
    <source>
        <dbReference type="ARBA" id="ARBA00022475"/>
    </source>
</evidence>
<keyword evidence="7 9" id="KW-1133">Transmembrane helix</keyword>
<feature type="transmembrane region" description="Helical" evidence="9">
    <location>
        <begin position="194"/>
        <end position="215"/>
    </location>
</feature>
<keyword evidence="6" id="KW-0029">Amino-acid transport</keyword>
<keyword evidence="12" id="KW-1185">Reference proteome</keyword>
<dbReference type="NCBIfam" id="TIGR01726">
    <property type="entry name" value="HEQRo_perm_3TM"/>
    <property type="match status" value="1"/>
</dbReference>
<dbReference type="AlphaFoldDB" id="A0A1K2HX36"/>
<proteinExistence type="inferred from homology"/>
<evidence type="ECO:0000313" key="12">
    <source>
        <dbReference type="Proteomes" id="UP000183447"/>
    </source>
</evidence>
<dbReference type="EMBL" id="FPKU01000001">
    <property type="protein sequence ID" value="SFZ83758.1"/>
    <property type="molecule type" value="Genomic_DNA"/>
</dbReference>
<keyword evidence="4" id="KW-1003">Cell membrane</keyword>
<keyword evidence="3 9" id="KW-0813">Transport</keyword>
<evidence type="ECO:0000256" key="2">
    <source>
        <dbReference type="ARBA" id="ARBA00010072"/>
    </source>
</evidence>
<comment type="subcellular location">
    <subcellularLocation>
        <location evidence="1">Cell inner membrane</location>
        <topology evidence="1">Multi-pass membrane protein</topology>
    </subcellularLocation>
    <subcellularLocation>
        <location evidence="9">Cell membrane</location>
        <topology evidence="9">Multi-pass membrane protein</topology>
    </subcellularLocation>
</comment>
<accession>A0A1K2HX36</accession>
<evidence type="ECO:0000256" key="1">
    <source>
        <dbReference type="ARBA" id="ARBA00004429"/>
    </source>
</evidence>
<feature type="transmembrane region" description="Helical" evidence="9">
    <location>
        <begin position="20"/>
        <end position="49"/>
    </location>
</feature>
<dbReference type="PANTHER" id="PTHR30614:SF0">
    <property type="entry name" value="L-CYSTINE TRANSPORT SYSTEM PERMEASE PROTEIN TCYL"/>
    <property type="match status" value="1"/>
</dbReference>
<dbReference type="InterPro" id="IPR010065">
    <property type="entry name" value="AA_ABC_transptr_permease_3TM"/>
</dbReference>
<dbReference type="GO" id="GO:0022857">
    <property type="term" value="F:transmembrane transporter activity"/>
    <property type="evidence" value="ECO:0007669"/>
    <property type="project" value="InterPro"/>
</dbReference>
<organism evidence="11 12">
    <name type="scientific">Devosia enhydra</name>
    <dbReference type="NCBI Taxonomy" id="665118"/>
    <lineage>
        <taxon>Bacteria</taxon>
        <taxon>Pseudomonadati</taxon>
        <taxon>Pseudomonadota</taxon>
        <taxon>Alphaproteobacteria</taxon>
        <taxon>Hyphomicrobiales</taxon>
        <taxon>Devosiaceae</taxon>
        <taxon>Devosia</taxon>
    </lineage>
</organism>
<dbReference type="InterPro" id="IPR000515">
    <property type="entry name" value="MetI-like"/>
</dbReference>
<dbReference type="SUPFAM" id="SSF161098">
    <property type="entry name" value="MetI-like"/>
    <property type="match status" value="1"/>
</dbReference>
<dbReference type="GO" id="GO:0043190">
    <property type="term" value="C:ATP-binding cassette (ABC) transporter complex"/>
    <property type="evidence" value="ECO:0007669"/>
    <property type="project" value="InterPro"/>
</dbReference>
<name>A0A1K2HX36_9HYPH</name>
<evidence type="ECO:0000256" key="5">
    <source>
        <dbReference type="ARBA" id="ARBA00022692"/>
    </source>
</evidence>
<dbReference type="PANTHER" id="PTHR30614">
    <property type="entry name" value="MEMBRANE COMPONENT OF AMINO ACID ABC TRANSPORTER"/>
    <property type="match status" value="1"/>
</dbReference>
<evidence type="ECO:0000256" key="6">
    <source>
        <dbReference type="ARBA" id="ARBA00022970"/>
    </source>
</evidence>
<dbReference type="STRING" id="665118.SAMN02983003_1829"/>
<dbReference type="RefSeq" id="WP_072341182.1">
    <property type="nucleotide sequence ID" value="NZ_FPKU01000001.1"/>
</dbReference>
<evidence type="ECO:0000313" key="11">
    <source>
        <dbReference type="EMBL" id="SFZ83758.1"/>
    </source>
</evidence>